<name>A0A8T0H6Z1_CERPU</name>
<gene>
    <name evidence="1" type="ORF">KC19_7G035200</name>
</gene>
<evidence type="ECO:0000313" key="1">
    <source>
        <dbReference type="EMBL" id="KAG0566059.1"/>
    </source>
</evidence>
<dbReference type="AlphaFoldDB" id="A0A8T0H6Z1"/>
<dbReference type="EMBL" id="CM026428">
    <property type="protein sequence ID" value="KAG0566059.1"/>
    <property type="molecule type" value="Genomic_DNA"/>
</dbReference>
<comment type="caution">
    <text evidence="1">The sequence shown here is derived from an EMBL/GenBank/DDBJ whole genome shotgun (WGS) entry which is preliminary data.</text>
</comment>
<proteinExistence type="predicted"/>
<protein>
    <submittedName>
        <fullName evidence="1">Uncharacterized protein</fullName>
    </submittedName>
</protein>
<sequence length="110" mass="12090">MLWCGRGRGSGGAQLRAGLQRASPSEVEVEVRAEGSVLALSLQLVRCSLGSAVRWVPSLEVGFRRIAASGIRNAREKCSSLEQRSDVQSLRFFSTNSQQHINVLYSQIDR</sequence>
<evidence type="ECO:0000313" key="2">
    <source>
        <dbReference type="Proteomes" id="UP000822688"/>
    </source>
</evidence>
<dbReference type="Proteomes" id="UP000822688">
    <property type="component" value="Chromosome 7"/>
</dbReference>
<organism evidence="1 2">
    <name type="scientific">Ceratodon purpureus</name>
    <name type="common">Fire moss</name>
    <name type="synonym">Dicranum purpureum</name>
    <dbReference type="NCBI Taxonomy" id="3225"/>
    <lineage>
        <taxon>Eukaryota</taxon>
        <taxon>Viridiplantae</taxon>
        <taxon>Streptophyta</taxon>
        <taxon>Embryophyta</taxon>
        <taxon>Bryophyta</taxon>
        <taxon>Bryophytina</taxon>
        <taxon>Bryopsida</taxon>
        <taxon>Dicranidae</taxon>
        <taxon>Pseudoditrichales</taxon>
        <taxon>Ditrichaceae</taxon>
        <taxon>Ceratodon</taxon>
    </lineage>
</organism>
<keyword evidence="2" id="KW-1185">Reference proteome</keyword>
<reference evidence="1" key="1">
    <citation type="submission" date="2020-06" db="EMBL/GenBank/DDBJ databases">
        <title>WGS assembly of Ceratodon purpureus strain R40.</title>
        <authorList>
            <person name="Carey S.B."/>
            <person name="Jenkins J."/>
            <person name="Shu S."/>
            <person name="Lovell J.T."/>
            <person name="Sreedasyam A."/>
            <person name="Maumus F."/>
            <person name="Tiley G.P."/>
            <person name="Fernandez-Pozo N."/>
            <person name="Barry K."/>
            <person name="Chen C."/>
            <person name="Wang M."/>
            <person name="Lipzen A."/>
            <person name="Daum C."/>
            <person name="Saski C.A."/>
            <person name="Payton A.C."/>
            <person name="Mcbreen J.C."/>
            <person name="Conrad R.E."/>
            <person name="Kollar L.M."/>
            <person name="Olsson S."/>
            <person name="Huttunen S."/>
            <person name="Landis J.B."/>
            <person name="Wickett N.J."/>
            <person name="Johnson M.G."/>
            <person name="Rensing S.A."/>
            <person name="Grimwood J."/>
            <person name="Schmutz J."/>
            <person name="Mcdaniel S.F."/>
        </authorList>
    </citation>
    <scope>NUCLEOTIDE SEQUENCE</scope>
    <source>
        <strain evidence="1">R40</strain>
    </source>
</reference>
<accession>A0A8T0H6Z1</accession>